<evidence type="ECO:0000256" key="4">
    <source>
        <dbReference type="ARBA" id="ARBA00022989"/>
    </source>
</evidence>
<proteinExistence type="predicted"/>
<feature type="transmembrane region" description="Helical" evidence="6">
    <location>
        <begin position="140"/>
        <end position="163"/>
    </location>
</feature>
<evidence type="ECO:0000313" key="8">
    <source>
        <dbReference type="Proteomes" id="UP001256827"/>
    </source>
</evidence>
<keyword evidence="4 6" id="KW-1133">Transmembrane helix</keyword>
<evidence type="ECO:0000256" key="1">
    <source>
        <dbReference type="ARBA" id="ARBA00004651"/>
    </source>
</evidence>
<evidence type="ECO:0000256" key="6">
    <source>
        <dbReference type="SAM" id="Phobius"/>
    </source>
</evidence>
<dbReference type="EMBL" id="CP134050">
    <property type="protein sequence ID" value="WNC17505.1"/>
    <property type="molecule type" value="Genomic_DNA"/>
</dbReference>
<sequence>MEWFPFLLYVFVTSFTPGPNNMMSMVSATRFGYRQTLRFISGVAIGTAVIAAACSFFQLLLAAYLPSIKFWLSILGACYMVYLAVKLLRAKPGESREQREKGNSFFAGLLLQFVNPKVILYGITTVSTFILPFYHSRSSLFLFSLLLGFVGFLSTSSWAIFGALFQKWLAKYHKAFHTVMGLLLLYSAVLIFSE</sequence>
<reference evidence="7 8" key="1">
    <citation type="submission" date="2023-09" db="EMBL/GenBank/DDBJ databases">
        <title>Complete Genome and Methylome dissection of Bacillus brevis NEB573 original source of BbsI restriction endonuclease.</title>
        <authorList>
            <person name="Fomenkov A."/>
            <person name="Roberts R.D."/>
        </authorList>
    </citation>
    <scope>NUCLEOTIDE SEQUENCE [LARGE SCALE GENOMIC DNA]</scope>
    <source>
        <strain evidence="7 8">NEB573</strain>
    </source>
</reference>
<evidence type="ECO:0000313" key="7">
    <source>
        <dbReference type="EMBL" id="WNC17505.1"/>
    </source>
</evidence>
<protein>
    <submittedName>
        <fullName evidence="7">LysE family transporter</fullName>
    </submittedName>
</protein>
<keyword evidence="3 6" id="KW-0812">Transmembrane</keyword>
<dbReference type="InterPro" id="IPR001123">
    <property type="entry name" value="LeuE-type"/>
</dbReference>
<accession>A0ABY9TBM9</accession>
<feature type="transmembrane region" description="Helical" evidence="6">
    <location>
        <begin position="6"/>
        <end position="27"/>
    </location>
</feature>
<dbReference type="PANTHER" id="PTHR30086">
    <property type="entry name" value="ARGININE EXPORTER PROTEIN ARGO"/>
    <property type="match status" value="1"/>
</dbReference>
<feature type="transmembrane region" description="Helical" evidence="6">
    <location>
        <begin position="39"/>
        <end position="64"/>
    </location>
</feature>
<evidence type="ECO:0000256" key="2">
    <source>
        <dbReference type="ARBA" id="ARBA00022475"/>
    </source>
</evidence>
<comment type="subcellular location">
    <subcellularLocation>
        <location evidence="1">Cell membrane</location>
        <topology evidence="1">Multi-pass membrane protein</topology>
    </subcellularLocation>
</comment>
<feature type="transmembrane region" description="Helical" evidence="6">
    <location>
        <begin position="70"/>
        <end position="88"/>
    </location>
</feature>
<keyword evidence="8" id="KW-1185">Reference proteome</keyword>
<evidence type="ECO:0000256" key="3">
    <source>
        <dbReference type="ARBA" id="ARBA00022692"/>
    </source>
</evidence>
<keyword evidence="5 6" id="KW-0472">Membrane</keyword>
<organism evidence="7 8">
    <name type="scientific">Brevibacillus brevis</name>
    <name type="common">Bacillus brevis</name>
    <dbReference type="NCBI Taxonomy" id="1393"/>
    <lineage>
        <taxon>Bacteria</taxon>
        <taxon>Bacillati</taxon>
        <taxon>Bacillota</taxon>
        <taxon>Bacilli</taxon>
        <taxon>Bacillales</taxon>
        <taxon>Paenibacillaceae</taxon>
        <taxon>Brevibacillus</taxon>
    </lineage>
</organism>
<dbReference type="RefSeq" id="WP_310773777.1">
    <property type="nucleotide sequence ID" value="NZ_CP134050.1"/>
</dbReference>
<dbReference type="PANTHER" id="PTHR30086:SF20">
    <property type="entry name" value="ARGININE EXPORTER PROTEIN ARGO-RELATED"/>
    <property type="match status" value="1"/>
</dbReference>
<dbReference type="Pfam" id="PF01810">
    <property type="entry name" value="LysE"/>
    <property type="match status" value="1"/>
</dbReference>
<keyword evidence="2" id="KW-1003">Cell membrane</keyword>
<name>A0ABY9TBM9_BREBE</name>
<feature type="transmembrane region" description="Helical" evidence="6">
    <location>
        <begin position="109"/>
        <end position="134"/>
    </location>
</feature>
<evidence type="ECO:0000256" key="5">
    <source>
        <dbReference type="ARBA" id="ARBA00023136"/>
    </source>
</evidence>
<dbReference type="Proteomes" id="UP001256827">
    <property type="component" value="Chromosome"/>
</dbReference>
<feature type="transmembrane region" description="Helical" evidence="6">
    <location>
        <begin position="175"/>
        <end position="193"/>
    </location>
</feature>
<gene>
    <name evidence="7" type="ORF">RGB73_14725</name>
</gene>